<feature type="compositionally biased region" description="Basic and acidic residues" evidence="2">
    <location>
        <begin position="1340"/>
        <end position="1358"/>
    </location>
</feature>
<feature type="region of interest" description="Disordered" evidence="2">
    <location>
        <begin position="1523"/>
        <end position="1549"/>
    </location>
</feature>
<feature type="compositionally biased region" description="Basic and acidic residues" evidence="2">
    <location>
        <begin position="1112"/>
        <end position="1122"/>
    </location>
</feature>
<feature type="compositionally biased region" description="Acidic residues" evidence="2">
    <location>
        <begin position="1161"/>
        <end position="1173"/>
    </location>
</feature>
<feature type="compositionally biased region" description="Acidic residues" evidence="2">
    <location>
        <begin position="1794"/>
        <end position="1804"/>
    </location>
</feature>
<feature type="coiled-coil region" evidence="1">
    <location>
        <begin position="487"/>
        <end position="604"/>
    </location>
</feature>
<feature type="coiled-coil region" evidence="1">
    <location>
        <begin position="86"/>
        <end position="165"/>
    </location>
</feature>
<feature type="region of interest" description="Disordered" evidence="2">
    <location>
        <begin position="1467"/>
        <end position="1507"/>
    </location>
</feature>
<feature type="coiled-coil region" evidence="1">
    <location>
        <begin position="225"/>
        <end position="409"/>
    </location>
</feature>
<feature type="region of interest" description="Disordered" evidence="2">
    <location>
        <begin position="1320"/>
        <end position="1444"/>
    </location>
</feature>
<proteinExistence type="predicted"/>
<feature type="compositionally biased region" description="Polar residues" evidence="2">
    <location>
        <begin position="1"/>
        <end position="11"/>
    </location>
</feature>
<feature type="compositionally biased region" description="Polar residues" evidence="2">
    <location>
        <begin position="1685"/>
        <end position="1700"/>
    </location>
</feature>
<feature type="compositionally biased region" description="Acidic residues" evidence="2">
    <location>
        <begin position="1184"/>
        <end position="1194"/>
    </location>
</feature>
<feature type="compositionally biased region" description="Basic and acidic residues" evidence="2">
    <location>
        <begin position="1074"/>
        <end position="1085"/>
    </location>
</feature>
<feature type="compositionally biased region" description="Basic and acidic residues" evidence="2">
    <location>
        <begin position="1539"/>
        <end position="1548"/>
    </location>
</feature>
<feature type="compositionally biased region" description="Acidic residues" evidence="2">
    <location>
        <begin position="1123"/>
        <end position="1132"/>
    </location>
</feature>
<feature type="compositionally biased region" description="Low complexity" evidence="2">
    <location>
        <begin position="1713"/>
        <end position="1727"/>
    </location>
</feature>
<accession>A0A2V3IT15</accession>
<keyword evidence="4" id="KW-1185">Reference proteome</keyword>
<dbReference type="EMBL" id="NBIV01000065">
    <property type="protein sequence ID" value="PXF45268.1"/>
    <property type="molecule type" value="Genomic_DNA"/>
</dbReference>
<feature type="region of interest" description="Disordered" evidence="2">
    <location>
        <begin position="701"/>
        <end position="737"/>
    </location>
</feature>
<feature type="compositionally biased region" description="Acidic residues" evidence="2">
    <location>
        <begin position="1100"/>
        <end position="1111"/>
    </location>
</feature>
<feature type="compositionally biased region" description="Acidic residues" evidence="2">
    <location>
        <begin position="1322"/>
        <end position="1339"/>
    </location>
</feature>
<reference evidence="3 4" key="1">
    <citation type="journal article" date="2018" name="Mol. Biol. Evol.">
        <title>Analysis of the draft genome of the red seaweed Gracilariopsis chorda provides insights into genome size evolution in Rhodophyta.</title>
        <authorList>
            <person name="Lee J."/>
            <person name="Yang E.C."/>
            <person name="Graf L."/>
            <person name="Yang J.H."/>
            <person name="Qiu H."/>
            <person name="Zel Zion U."/>
            <person name="Chan C.X."/>
            <person name="Stephens T.G."/>
            <person name="Weber A.P.M."/>
            <person name="Boo G.H."/>
            <person name="Boo S.M."/>
            <person name="Kim K.M."/>
            <person name="Shin Y."/>
            <person name="Jung M."/>
            <person name="Lee S.J."/>
            <person name="Yim H.S."/>
            <person name="Lee J.H."/>
            <person name="Bhattacharya D."/>
            <person name="Yoon H.S."/>
        </authorList>
    </citation>
    <scope>NUCLEOTIDE SEQUENCE [LARGE SCALE GENOMIC DNA]</scope>
    <source>
        <strain evidence="3 4">SKKU-2015</strain>
        <tissue evidence="3">Whole body</tissue>
    </source>
</reference>
<dbReference type="OrthoDB" id="10617671at2759"/>
<feature type="region of interest" description="Disordered" evidence="2">
    <location>
        <begin position="1685"/>
        <end position="1814"/>
    </location>
</feature>
<dbReference type="STRING" id="448386.A0A2V3IT15"/>
<evidence type="ECO:0000313" key="4">
    <source>
        <dbReference type="Proteomes" id="UP000247409"/>
    </source>
</evidence>
<feature type="region of interest" description="Disordered" evidence="2">
    <location>
        <begin position="1"/>
        <end position="23"/>
    </location>
</feature>
<feature type="region of interest" description="Disordered" evidence="2">
    <location>
        <begin position="1864"/>
        <end position="1891"/>
    </location>
</feature>
<feature type="compositionally biased region" description="Low complexity" evidence="2">
    <location>
        <begin position="716"/>
        <end position="730"/>
    </location>
</feature>
<keyword evidence="1" id="KW-0175">Coiled coil</keyword>
<organism evidence="3 4">
    <name type="scientific">Gracilariopsis chorda</name>
    <dbReference type="NCBI Taxonomy" id="448386"/>
    <lineage>
        <taxon>Eukaryota</taxon>
        <taxon>Rhodophyta</taxon>
        <taxon>Florideophyceae</taxon>
        <taxon>Rhodymeniophycidae</taxon>
        <taxon>Gracilariales</taxon>
        <taxon>Gracilariaceae</taxon>
        <taxon>Gracilariopsis</taxon>
    </lineage>
</organism>
<evidence type="ECO:0008006" key="5">
    <source>
        <dbReference type="Google" id="ProtNLM"/>
    </source>
</evidence>
<feature type="compositionally biased region" description="Acidic residues" evidence="2">
    <location>
        <begin position="1864"/>
        <end position="1883"/>
    </location>
</feature>
<dbReference type="Gene3D" id="1.10.287.1490">
    <property type="match status" value="1"/>
</dbReference>
<feature type="compositionally biased region" description="Acidic residues" evidence="2">
    <location>
        <begin position="1392"/>
        <end position="1403"/>
    </location>
</feature>
<sequence>MSTDQPSTQSVAPPPPSKLQLENQSLKRRLVQYAATLEKLTTHAKREIDQSTRARDEALSRAADASALRQRISAMQTSLTSAQSARDTAAAARSRAEARVEQLQATLASLQRRLDDARYDDSHVASMKDELASLQKELPSLRRMREQEAARATALSDQLEAEKNKSASYDSLMLKLQNMQTHNSQLLTDRDAAQLTVSNMRRSESSLTREREDLCAKLRDSDDMNDMLRQQLHQTQDRLRLLEQRVKDAQAAEIQFQNDAADAKKQNDDAIDALRQELDNALKHLGERNTMYEELQQKHARSVEAETAISERDAMRANVRQLQVELDQSTEMLTRAAIDALADKAKIRKLEDALGKMRSDVDGERKQRGSSEVKIAALNQQIASLEADLDQLRASKRSLADECHKFQLQIHERDSIVASKNRALDELDTDRNDRAFQVDRLKLELSNTKNGLVKKETDLVRITTEYEEMCAMIRSTNKELESKHAEVNSIRKDLAAATDNINKLVLERDQLKVTASELQSTRRQAEELSRLVAAKDEELSSMKRWCTGIKAEAGESVREKKRLTDMLADVSGDLKRANQELELLRNMRQEQETLAQRISQISETSSRELSIMRQSQSEQAEVLAKSTVEQYQGRLAEMQKSARHEIAETVSSQLRDDIMPHLMRAVDAKARHLVHSLAKHVESFTLDDAAASYPSAAKDYSIPKPPLDSRAAQAETPSASLPPSAPQSTSRSLFVHSATESTSMSLANASHGGDTYEYTATEATTAEPSAVTSERSTEPLRELADSSIATATTGPIGIQPTDEELAGDIDPVAIHNRLTESYKELLGDHSLTDPTQKEGFRDINTEASMDNVSELVQVKTTTRQIISAVEVPAEQEPVAQETVPLETPVSVESPEDAATPAEVYMAEAPKEEETIPLETPASPVMETPELPGEKSGEPAEEVVGIEDAVPLETDVSAQSREIPMAIADAPQDDEPEEEDATPLEAPMTVEGAETPVDVEETPEDEEPEDEERAPLETAAAVESREILETITAPQEEASIVEVATLAEASTVVESREIPSVTMEDLHTAPVDSTEAIREGEPRDQGGEELEIVHPYVPNEGDLDESFEEAEDEHEHDYGKEVAGDEEFQDALDSEALLRGEVVSPEQEEEVIEDTTPLGDDSKEEDGENEEALDDASPLGHDTIEESMVEEEDQYEAAPRDLAVTPEVLEDASPLGDDVAVEDEREEEIADDAAPLEVEIAAETQEEEEVVDDALLQGDETGAADHREVATFDDVSASRSVDEEEEVVEQAVAAESGFALDDDGEVETLDVVAPSQDAAVAADQEEDNVAVDAAPLDDDVVGEHDGEELLHGEEEGHDHDDEEDSAADAAPLGGAVAAKDQHGEEAFASLDVDPVEEDDGEVEPTMESPPLADDMAPADNREDYTAEPLGYEAGQSDNAEDTRETPLTIPIVSADLGEAAGVAIAAPVPTDTAREDSEETHDREFHASAPKDACGEDDQGGLATEPSSGQVLLGSIEDDEKGIVYEQQEDEEPQQTTGDVLKEDTKRNLLSDSEVAVETEVTASNIAADEADEVMEEEGAPAVGIIGVTEDTTAQDPVDNAGDDAYPITEDEPREHNLDLGAIEPLSEEAVVIATQVDDGGSTENPVESELREVGEQIAIPETGGVRVQEIADEDVTETTRGFFSASISKDGSEDVATTSGDKPELLDLTAKYGESTSETLEGTTEGLQENADDDTDNPLDRAAHTPALAAELEKAEGEDDEGSGTGQQRVVEPEATAFDVEGEAKGQDAGMLTEDVDTSQEQEQESIPSPVVDVDAAVVEGGGAEEGADEEYIEEVDATREEYGGDEDFEAEPPVLAFATLNVVEEDDEDDDEYDEADEEDEGLSGQAPVEVDVRDEVEELDLTAEGRPADLDAHSDIEEDYEDVVDPGEVYGQAIVEELGDIQQVDSEQSPIVVAEGMLTENVRVDSATTEAITRESNCVTGIDESDVNQPGPEVLLGTVEVESEETAPPIAVDEMAAGEQVFPKPSIPHLNERVEKITTAVAETADDTVEGENILRA</sequence>
<protein>
    <recommendedName>
        <fullName evidence="5">Nucleoprotein TPR</fullName>
    </recommendedName>
</protein>
<feature type="compositionally biased region" description="Acidic residues" evidence="2">
    <location>
        <begin position="970"/>
        <end position="981"/>
    </location>
</feature>
<gene>
    <name evidence="3" type="ORF">BWQ96_04967</name>
</gene>
<feature type="region of interest" description="Disordered" evidence="2">
    <location>
        <begin position="1588"/>
        <end position="1610"/>
    </location>
</feature>
<feature type="region of interest" description="Disordered" evidence="2">
    <location>
        <begin position="953"/>
        <end position="1023"/>
    </location>
</feature>
<feature type="compositionally biased region" description="Low complexity" evidence="2">
    <location>
        <begin position="1366"/>
        <end position="1377"/>
    </location>
</feature>
<evidence type="ECO:0000256" key="1">
    <source>
        <dbReference type="SAM" id="Coils"/>
    </source>
</evidence>
<feature type="region of interest" description="Disordered" evidence="2">
    <location>
        <begin position="1056"/>
        <end position="1215"/>
    </location>
</feature>
<feature type="compositionally biased region" description="Basic and acidic residues" evidence="2">
    <location>
        <begin position="1471"/>
        <end position="1485"/>
    </location>
</feature>
<feature type="compositionally biased region" description="Acidic residues" evidence="2">
    <location>
        <begin position="996"/>
        <end position="1011"/>
    </location>
</feature>
<name>A0A2V3IT15_9FLOR</name>
<evidence type="ECO:0000256" key="2">
    <source>
        <dbReference type="SAM" id="MobiDB-lite"/>
    </source>
</evidence>
<evidence type="ECO:0000313" key="3">
    <source>
        <dbReference type="EMBL" id="PXF45268.1"/>
    </source>
</evidence>
<feature type="region of interest" description="Disordered" evidence="2">
    <location>
        <begin position="908"/>
        <end position="939"/>
    </location>
</feature>
<comment type="caution">
    <text evidence="3">The sequence shown here is derived from an EMBL/GenBank/DDBJ whole genome shotgun (WGS) entry which is preliminary data.</text>
</comment>
<dbReference type="Proteomes" id="UP000247409">
    <property type="component" value="Unassembled WGS sequence"/>
</dbReference>